<dbReference type="GO" id="GO:0005730">
    <property type="term" value="C:nucleolus"/>
    <property type="evidence" value="ECO:0007669"/>
    <property type="project" value="TreeGrafter"/>
</dbReference>
<dbReference type="PANTHER" id="PTHR14490:SF5">
    <property type="entry name" value="PROTEIN KRI1 HOMOLOG"/>
    <property type="match status" value="1"/>
</dbReference>
<dbReference type="AlphaFoldDB" id="A0A428TEP4"/>
<feature type="compositionally biased region" description="Acidic residues" evidence="1">
    <location>
        <begin position="71"/>
        <end position="95"/>
    </location>
</feature>
<evidence type="ECO:0000313" key="3">
    <source>
        <dbReference type="Proteomes" id="UP000287144"/>
    </source>
</evidence>
<gene>
    <name evidence="2" type="ORF">CEP52_009072</name>
</gene>
<protein>
    <submittedName>
        <fullName evidence="2">Uncharacterized protein</fullName>
    </submittedName>
</protein>
<reference evidence="2 3" key="1">
    <citation type="submission" date="2017-06" db="EMBL/GenBank/DDBJ databases">
        <title>Comparative genomic analysis of Ambrosia Fusariam Clade fungi.</title>
        <authorList>
            <person name="Stajich J.E."/>
            <person name="Carrillo J."/>
            <person name="Kijimoto T."/>
            <person name="Eskalen A."/>
            <person name="O'Donnell K."/>
            <person name="Kasson M."/>
        </authorList>
    </citation>
    <scope>NUCLEOTIDE SEQUENCE [LARGE SCALE GENOMIC DNA]</scope>
    <source>
        <strain evidence="2 3">NRRL62579</strain>
    </source>
</reference>
<organism evidence="2 3">
    <name type="scientific">Fusarium oligoseptatum</name>
    <dbReference type="NCBI Taxonomy" id="2604345"/>
    <lineage>
        <taxon>Eukaryota</taxon>
        <taxon>Fungi</taxon>
        <taxon>Dikarya</taxon>
        <taxon>Ascomycota</taxon>
        <taxon>Pezizomycotina</taxon>
        <taxon>Sordariomycetes</taxon>
        <taxon>Hypocreomycetidae</taxon>
        <taxon>Hypocreales</taxon>
        <taxon>Nectriaceae</taxon>
        <taxon>Fusarium</taxon>
        <taxon>Fusarium solani species complex</taxon>
    </lineage>
</organism>
<proteinExistence type="predicted"/>
<evidence type="ECO:0000313" key="2">
    <source>
        <dbReference type="EMBL" id="RSM00507.1"/>
    </source>
</evidence>
<dbReference type="PANTHER" id="PTHR14490">
    <property type="entry name" value="ZINC FINGER, ZZ TYPE"/>
    <property type="match status" value="1"/>
</dbReference>
<dbReference type="Proteomes" id="UP000287144">
    <property type="component" value="Unassembled WGS sequence"/>
</dbReference>
<keyword evidence="3" id="KW-1185">Reference proteome</keyword>
<name>A0A428TEP4_9HYPO</name>
<dbReference type="STRING" id="1325735.A0A428TEP4"/>
<sequence>MGKTTEEPQRTKRNLLDDSDSDSDDGGAAVAAPGFRVNEEFARRFEHNKKREERQRLEEKFKKTGKKPSGDDDGDDSSSSDETEDEDGFLATEDLDAQISATLQAIRNKDPKVYDKEVSFYKPDDPAETSNKDTKEKACLSARLPPRKTLARRYRCR</sequence>
<dbReference type="GO" id="GO:0000447">
    <property type="term" value="P:endonucleolytic cleavage in ITS1 to separate SSU-rRNA from 5.8S rRNA and LSU-rRNA from tricistronic rRNA transcript (SSU-rRNA, 5.8S rRNA, LSU-rRNA)"/>
    <property type="evidence" value="ECO:0007669"/>
    <property type="project" value="TreeGrafter"/>
</dbReference>
<dbReference type="EMBL" id="NKCK01000093">
    <property type="protein sequence ID" value="RSM00507.1"/>
    <property type="molecule type" value="Genomic_DNA"/>
</dbReference>
<feature type="region of interest" description="Disordered" evidence="1">
    <location>
        <begin position="1"/>
        <end position="95"/>
    </location>
</feature>
<feature type="compositionally biased region" description="Basic and acidic residues" evidence="1">
    <location>
        <begin position="1"/>
        <end position="16"/>
    </location>
</feature>
<evidence type="ECO:0000256" key="1">
    <source>
        <dbReference type="SAM" id="MobiDB-lite"/>
    </source>
</evidence>
<accession>A0A428TEP4</accession>
<comment type="caution">
    <text evidence="2">The sequence shown here is derived from an EMBL/GenBank/DDBJ whole genome shotgun (WGS) entry which is preliminary data.</text>
</comment>
<dbReference type="InterPro" id="IPR018034">
    <property type="entry name" value="Kri1"/>
</dbReference>
<dbReference type="GO" id="GO:0030686">
    <property type="term" value="C:90S preribosome"/>
    <property type="evidence" value="ECO:0007669"/>
    <property type="project" value="TreeGrafter"/>
</dbReference>
<feature type="compositionally biased region" description="Basic and acidic residues" evidence="1">
    <location>
        <begin position="37"/>
        <end position="62"/>
    </location>
</feature>